<reference evidence="5" key="1">
    <citation type="journal article" date="2020" name="mSystems">
        <title>Genome- and Community-Level Interaction Insights into Carbon Utilization and Element Cycling Functions of Hydrothermarchaeota in Hydrothermal Sediment.</title>
        <authorList>
            <person name="Zhou Z."/>
            <person name="Liu Y."/>
            <person name="Xu W."/>
            <person name="Pan J."/>
            <person name="Luo Z.H."/>
            <person name="Li M."/>
        </authorList>
    </citation>
    <scope>NUCLEOTIDE SEQUENCE [LARGE SCALE GENOMIC DNA]</scope>
    <source>
        <strain evidence="5">HyVt-233</strain>
    </source>
</reference>
<evidence type="ECO:0000256" key="3">
    <source>
        <dbReference type="ARBA" id="ARBA00022679"/>
    </source>
</evidence>
<dbReference type="PANTHER" id="PTHR46429">
    <property type="entry name" value="23S RRNA (GUANOSINE-2'-O-)-METHYLTRANSFERASE RLMB"/>
    <property type="match status" value="1"/>
</dbReference>
<protein>
    <submittedName>
        <fullName evidence="5">23S rRNA (Guanosine(2251)-2'-O)-methyltransferase RlmB</fullName>
    </submittedName>
</protein>
<dbReference type="Gene3D" id="3.30.1330.30">
    <property type="match status" value="1"/>
</dbReference>
<dbReference type="PANTHER" id="PTHR46429:SF1">
    <property type="entry name" value="23S RRNA (GUANOSINE-2'-O-)-METHYLTRANSFERASE RLMB"/>
    <property type="match status" value="1"/>
</dbReference>
<evidence type="ECO:0000256" key="2">
    <source>
        <dbReference type="ARBA" id="ARBA00022603"/>
    </source>
</evidence>
<dbReference type="InterPro" id="IPR004441">
    <property type="entry name" value="rRNA_MeTrfase_TrmH"/>
</dbReference>
<sequence length="242" mass="27223">MVNYIYGFQPVLEILKRCPKKIDIIFIAKGLTSRKKQQLISIARDKGINIKIYPRINLDYLLKNITPKPVHQGVVARLKTFYYAELEDIITDNLLLILDHIQDPQNLGNIIRSACAFGVKGIILPKDRAANITPTVIKVSAGTVFKIKIVQVTNLAQTIDKLKSAGFWIAGTVVKGGKPIWELKTDLRLGLVIGHEHKGISRLIRQKCDFLITIPMMKDVNSLNVATAAAICLYEIFRKRHD</sequence>
<dbReference type="InterPro" id="IPR001537">
    <property type="entry name" value="SpoU_MeTrfase"/>
</dbReference>
<dbReference type="AlphaFoldDB" id="A0A7C0Y8W4"/>
<evidence type="ECO:0000256" key="1">
    <source>
        <dbReference type="ARBA" id="ARBA00007228"/>
    </source>
</evidence>
<dbReference type="InterPro" id="IPR013123">
    <property type="entry name" value="SpoU_subst-bd"/>
</dbReference>
<dbReference type="Proteomes" id="UP000886289">
    <property type="component" value="Unassembled WGS sequence"/>
</dbReference>
<dbReference type="Pfam" id="PF00588">
    <property type="entry name" value="SpoU_methylase"/>
    <property type="match status" value="1"/>
</dbReference>
<dbReference type="Pfam" id="PF08032">
    <property type="entry name" value="SpoU_sub_bind"/>
    <property type="match status" value="1"/>
</dbReference>
<organism evidence="5">
    <name type="scientific">Desulfofervidus auxilii</name>
    <dbReference type="NCBI Taxonomy" id="1621989"/>
    <lineage>
        <taxon>Bacteria</taxon>
        <taxon>Pseudomonadati</taxon>
        <taxon>Thermodesulfobacteriota</taxon>
        <taxon>Candidatus Desulfofervidia</taxon>
        <taxon>Candidatus Desulfofervidales</taxon>
        <taxon>Candidatus Desulfofervidaceae</taxon>
        <taxon>Candidatus Desulfofervidus</taxon>
    </lineage>
</organism>
<evidence type="ECO:0000259" key="4">
    <source>
        <dbReference type="SMART" id="SM00967"/>
    </source>
</evidence>
<comment type="caution">
    <text evidence="5">The sequence shown here is derived from an EMBL/GenBank/DDBJ whole genome shotgun (WGS) entry which is preliminary data.</text>
</comment>
<dbReference type="InterPro" id="IPR029026">
    <property type="entry name" value="tRNA_m1G_MTases_N"/>
</dbReference>
<dbReference type="SMART" id="SM00967">
    <property type="entry name" value="SpoU_sub_bind"/>
    <property type="match status" value="1"/>
</dbReference>
<dbReference type="GO" id="GO:0003723">
    <property type="term" value="F:RNA binding"/>
    <property type="evidence" value="ECO:0007669"/>
    <property type="project" value="InterPro"/>
</dbReference>
<dbReference type="NCBIfam" id="TIGR00186">
    <property type="entry name" value="rRNA_methyl_3"/>
    <property type="match status" value="1"/>
</dbReference>
<feature type="domain" description="RNA 2-O ribose methyltransferase substrate binding" evidence="4">
    <location>
        <begin position="4"/>
        <end position="84"/>
    </location>
</feature>
<gene>
    <name evidence="5" type="primary">rlmB</name>
    <name evidence="5" type="ORF">ENG63_03605</name>
</gene>
<dbReference type="GO" id="GO:0032259">
    <property type="term" value="P:methylation"/>
    <property type="evidence" value="ECO:0007669"/>
    <property type="project" value="UniProtKB-KW"/>
</dbReference>
<keyword evidence="3" id="KW-0808">Transferase</keyword>
<evidence type="ECO:0000313" key="5">
    <source>
        <dbReference type="EMBL" id="HDD43931.1"/>
    </source>
</evidence>
<dbReference type="GO" id="GO:0008173">
    <property type="term" value="F:RNA methyltransferase activity"/>
    <property type="evidence" value="ECO:0007669"/>
    <property type="project" value="InterPro"/>
</dbReference>
<dbReference type="InterPro" id="IPR029064">
    <property type="entry name" value="Ribosomal_eL30-like_sf"/>
</dbReference>
<name>A0A7C0Y8W4_DESA2</name>
<dbReference type="SUPFAM" id="SSF55315">
    <property type="entry name" value="L30e-like"/>
    <property type="match status" value="1"/>
</dbReference>
<dbReference type="Gene3D" id="3.40.1280.10">
    <property type="match status" value="1"/>
</dbReference>
<dbReference type="EMBL" id="DRBS01000139">
    <property type="protein sequence ID" value="HDD43931.1"/>
    <property type="molecule type" value="Genomic_DNA"/>
</dbReference>
<keyword evidence="2" id="KW-0489">Methyltransferase</keyword>
<dbReference type="SUPFAM" id="SSF75217">
    <property type="entry name" value="alpha/beta knot"/>
    <property type="match status" value="1"/>
</dbReference>
<comment type="similarity">
    <text evidence="1">Belongs to the class IV-like SAM-binding methyltransferase superfamily. RNA methyltransferase TrmH family.</text>
</comment>
<dbReference type="CDD" id="cd18103">
    <property type="entry name" value="SpoU-like_RlmB"/>
    <property type="match status" value="1"/>
</dbReference>
<accession>A0A7C0Y8W4</accession>
<dbReference type="GO" id="GO:0006396">
    <property type="term" value="P:RNA processing"/>
    <property type="evidence" value="ECO:0007669"/>
    <property type="project" value="InterPro"/>
</dbReference>
<dbReference type="PROSITE" id="PS50890">
    <property type="entry name" value="PUA"/>
    <property type="match status" value="1"/>
</dbReference>
<dbReference type="GO" id="GO:0005829">
    <property type="term" value="C:cytosol"/>
    <property type="evidence" value="ECO:0007669"/>
    <property type="project" value="TreeGrafter"/>
</dbReference>
<dbReference type="FunFam" id="3.40.1280.10:FF:000008">
    <property type="entry name" value="Group 3 RNA methyltransferase TrmH"/>
    <property type="match status" value="1"/>
</dbReference>
<dbReference type="InterPro" id="IPR029028">
    <property type="entry name" value="Alpha/beta_knot_MTases"/>
</dbReference>
<proteinExistence type="inferred from homology"/>